<proteinExistence type="predicted"/>
<comment type="caution">
    <text evidence="2">The sequence shown here is derived from an EMBL/GenBank/DDBJ whole genome shotgun (WGS) entry which is preliminary data.</text>
</comment>
<gene>
    <name evidence="2" type="ORF">AYL44_09810</name>
</gene>
<organism evidence="2 3">
    <name type="scientific">Microbacterium oleivorans</name>
    <dbReference type="NCBI Taxonomy" id="273677"/>
    <lineage>
        <taxon>Bacteria</taxon>
        <taxon>Bacillati</taxon>
        <taxon>Actinomycetota</taxon>
        <taxon>Actinomycetes</taxon>
        <taxon>Micrococcales</taxon>
        <taxon>Microbacteriaceae</taxon>
        <taxon>Microbacterium</taxon>
    </lineage>
</organism>
<evidence type="ECO:0000313" key="2">
    <source>
        <dbReference type="EMBL" id="OAH49862.1"/>
    </source>
</evidence>
<dbReference type="RefSeq" id="WP_064003107.1">
    <property type="nucleotide sequence ID" value="NZ_LSTV01000003.1"/>
</dbReference>
<reference evidence="2 3" key="1">
    <citation type="submission" date="2016-02" db="EMBL/GenBank/DDBJ databases">
        <authorList>
            <person name="Wen L."/>
            <person name="He K."/>
            <person name="Yang H."/>
        </authorList>
    </citation>
    <scope>NUCLEOTIDE SEQUENCE [LARGE SCALE GENOMIC DNA]</scope>
    <source>
        <strain evidence="2 3">CD11_3</strain>
    </source>
</reference>
<name>A0A177K901_9MICO</name>
<accession>A0A177K901</accession>
<dbReference type="EMBL" id="LSTV01000003">
    <property type="protein sequence ID" value="OAH49862.1"/>
    <property type="molecule type" value="Genomic_DNA"/>
</dbReference>
<protein>
    <recommendedName>
        <fullName evidence="1">SnoaL-like domain-containing protein</fullName>
    </recommendedName>
</protein>
<dbReference type="Proteomes" id="UP000076998">
    <property type="component" value="Unassembled WGS sequence"/>
</dbReference>
<dbReference type="OrthoDB" id="8526151at2"/>
<feature type="domain" description="SnoaL-like" evidence="1">
    <location>
        <begin position="17"/>
        <end position="115"/>
    </location>
</feature>
<dbReference type="InterPro" id="IPR032710">
    <property type="entry name" value="NTF2-like_dom_sf"/>
</dbReference>
<dbReference type="AlphaFoldDB" id="A0A177K901"/>
<dbReference type="SUPFAM" id="SSF54427">
    <property type="entry name" value="NTF2-like"/>
    <property type="match status" value="1"/>
</dbReference>
<evidence type="ECO:0000259" key="1">
    <source>
        <dbReference type="Pfam" id="PF12680"/>
    </source>
</evidence>
<dbReference type="InterPro" id="IPR037401">
    <property type="entry name" value="SnoaL-like"/>
</dbReference>
<evidence type="ECO:0000313" key="3">
    <source>
        <dbReference type="Proteomes" id="UP000076998"/>
    </source>
</evidence>
<dbReference type="Gene3D" id="3.10.450.50">
    <property type="match status" value="1"/>
</dbReference>
<sequence length="132" mass="14724">MWDREAAVEAADAWIAGYVRAWETNDPDDIRSLFTPAAEYRDGPSTPPWVGHDAIIAGWLAQKDEPGTWSFDYELTAVDGDIAIIRGRTSYPSSTEKSRQYDNLMVIELTDDGRARSFTDWFVTSDAGEAVS</sequence>
<dbReference type="Pfam" id="PF12680">
    <property type="entry name" value="SnoaL_2"/>
    <property type="match status" value="1"/>
</dbReference>